<dbReference type="Gene3D" id="3.90.1590.10">
    <property type="entry name" value="glutathione-dependent formaldehyde- activating enzyme (gfa)"/>
    <property type="match status" value="1"/>
</dbReference>
<evidence type="ECO:0000256" key="2">
    <source>
        <dbReference type="ARBA" id="ARBA00022723"/>
    </source>
</evidence>
<feature type="domain" description="CENP-V/GFA" evidence="5">
    <location>
        <begin position="9"/>
        <end position="110"/>
    </location>
</feature>
<keyword evidence="3" id="KW-0862">Zinc</keyword>
<evidence type="ECO:0000259" key="5">
    <source>
        <dbReference type="PROSITE" id="PS51891"/>
    </source>
</evidence>
<dbReference type="RefSeq" id="WP_121644021.1">
    <property type="nucleotide sequence ID" value="NZ_RCWN01000001.1"/>
</dbReference>
<dbReference type="GO" id="GO:0046872">
    <property type="term" value="F:metal ion binding"/>
    <property type="evidence" value="ECO:0007669"/>
    <property type="project" value="UniProtKB-KW"/>
</dbReference>
<dbReference type="PANTHER" id="PTHR33337">
    <property type="entry name" value="GFA DOMAIN-CONTAINING PROTEIN"/>
    <property type="match status" value="1"/>
</dbReference>
<dbReference type="InterPro" id="IPR006913">
    <property type="entry name" value="CENP-V/GFA"/>
</dbReference>
<gene>
    <name evidence="6" type="ORF">D8780_01320</name>
</gene>
<dbReference type="PROSITE" id="PS51891">
    <property type="entry name" value="CENP_V_GFA"/>
    <property type="match status" value="1"/>
</dbReference>
<comment type="similarity">
    <text evidence="1">Belongs to the Gfa family.</text>
</comment>
<evidence type="ECO:0000313" key="7">
    <source>
        <dbReference type="Proteomes" id="UP000281094"/>
    </source>
</evidence>
<dbReference type="PANTHER" id="PTHR33337:SF40">
    <property type="entry name" value="CENP-V_GFA DOMAIN-CONTAINING PROTEIN-RELATED"/>
    <property type="match status" value="1"/>
</dbReference>
<keyword evidence="2" id="KW-0479">Metal-binding</keyword>
<evidence type="ECO:0000313" key="6">
    <source>
        <dbReference type="EMBL" id="RLQ87053.1"/>
    </source>
</evidence>
<accession>A0A3L7J8Q1</accession>
<organism evidence="6 7">
    <name type="scientific">Notoacmeibacter ruber</name>
    <dbReference type="NCBI Taxonomy" id="2670375"/>
    <lineage>
        <taxon>Bacteria</taxon>
        <taxon>Pseudomonadati</taxon>
        <taxon>Pseudomonadota</taxon>
        <taxon>Alphaproteobacteria</taxon>
        <taxon>Hyphomicrobiales</taxon>
        <taxon>Notoacmeibacteraceae</taxon>
        <taxon>Notoacmeibacter</taxon>
    </lineage>
</organism>
<sequence>MADHWKLPWKAHCRCGAVEMTVSAPPLITMACHCKGCQRMSGSAYSLSMAIPNPGFSAEGPSLDTREAEDGAGYTHHFCPQCHSWIFTTMPEGMDFTNLRATMLDDASWFAPFVETQTAEKLPFAETGAAHSFERFPQMEDMMPLVESFASEGAKPL</sequence>
<dbReference type="Proteomes" id="UP000281094">
    <property type="component" value="Unassembled WGS sequence"/>
</dbReference>
<dbReference type="InterPro" id="IPR011057">
    <property type="entry name" value="Mss4-like_sf"/>
</dbReference>
<comment type="caution">
    <text evidence="6">The sequence shown here is derived from an EMBL/GenBank/DDBJ whole genome shotgun (WGS) entry which is preliminary data.</text>
</comment>
<keyword evidence="4" id="KW-0456">Lyase</keyword>
<keyword evidence="7" id="KW-1185">Reference proteome</keyword>
<protein>
    <submittedName>
        <fullName evidence="6">GFA family protein</fullName>
    </submittedName>
</protein>
<evidence type="ECO:0000256" key="4">
    <source>
        <dbReference type="ARBA" id="ARBA00023239"/>
    </source>
</evidence>
<dbReference type="EMBL" id="RCWN01000001">
    <property type="protein sequence ID" value="RLQ87053.1"/>
    <property type="molecule type" value="Genomic_DNA"/>
</dbReference>
<dbReference type="SUPFAM" id="SSF51316">
    <property type="entry name" value="Mss4-like"/>
    <property type="match status" value="1"/>
</dbReference>
<proteinExistence type="inferred from homology"/>
<reference evidence="6 7" key="1">
    <citation type="submission" date="2018-10" db="EMBL/GenBank/DDBJ databases">
        <title>Notoacmeibacter sp. M2BS9Y-3-1, whole genome shotgun sequence.</title>
        <authorList>
            <person name="Tuo L."/>
        </authorList>
    </citation>
    <scope>NUCLEOTIDE SEQUENCE [LARGE SCALE GENOMIC DNA]</scope>
    <source>
        <strain evidence="6 7">M2BS9Y-3-1</strain>
    </source>
</reference>
<dbReference type="Pfam" id="PF04828">
    <property type="entry name" value="GFA"/>
    <property type="match status" value="1"/>
</dbReference>
<dbReference type="GO" id="GO:0016846">
    <property type="term" value="F:carbon-sulfur lyase activity"/>
    <property type="evidence" value="ECO:0007669"/>
    <property type="project" value="InterPro"/>
</dbReference>
<name>A0A3L7J8Q1_9HYPH</name>
<evidence type="ECO:0000256" key="1">
    <source>
        <dbReference type="ARBA" id="ARBA00005495"/>
    </source>
</evidence>
<dbReference type="PROSITE" id="PS51257">
    <property type="entry name" value="PROKAR_LIPOPROTEIN"/>
    <property type="match status" value="1"/>
</dbReference>
<dbReference type="AlphaFoldDB" id="A0A3L7J8Q1"/>
<evidence type="ECO:0000256" key="3">
    <source>
        <dbReference type="ARBA" id="ARBA00022833"/>
    </source>
</evidence>